<keyword evidence="3" id="KW-1185">Reference proteome</keyword>
<dbReference type="Proteomes" id="UP000031036">
    <property type="component" value="Unassembled WGS sequence"/>
</dbReference>
<proteinExistence type="predicted"/>
<keyword evidence="1" id="KW-0732">Signal</keyword>
<comment type="caution">
    <text evidence="2">The sequence shown here is derived from an EMBL/GenBank/DDBJ whole genome shotgun (WGS) entry which is preliminary data.</text>
</comment>
<evidence type="ECO:0000256" key="1">
    <source>
        <dbReference type="SAM" id="SignalP"/>
    </source>
</evidence>
<evidence type="ECO:0000313" key="2">
    <source>
        <dbReference type="EMBL" id="KHN80895.1"/>
    </source>
</evidence>
<name>A0A0B2VIL2_TOXCA</name>
<dbReference type="EMBL" id="JPKZ01001646">
    <property type="protein sequence ID" value="KHN80895.1"/>
    <property type="molecule type" value="Genomic_DNA"/>
</dbReference>
<protein>
    <submittedName>
        <fullName evidence="2">Uncharacterized protein</fullName>
    </submittedName>
</protein>
<evidence type="ECO:0000313" key="3">
    <source>
        <dbReference type="Proteomes" id="UP000031036"/>
    </source>
</evidence>
<organism evidence="2 3">
    <name type="scientific">Toxocara canis</name>
    <name type="common">Canine roundworm</name>
    <dbReference type="NCBI Taxonomy" id="6265"/>
    <lineage>
        <taxon>Eukaryota</taxon>
        <taxon>Metazoa</taxon>
        <taxon>Ecdysozoa</taxon>
        <taxon>Nematoda</taxon>
        <taxon>Chromadorea</taxon>
        <taxon>Rhabditida</taxon>
        <taxon>Spirurina</taxon>
        <taxon>Ascaridomorpha</taxon>
        <taxon>Ascaridoidea</taxon>
        <taxon>Toxocaridae</taxon>
        <taxon>Toxocara</taxon>
    </lineage>
</organism>
<sequence length="102" mass="10710">MISAAFSAALISTVLYVSIACQPQITSYSTAISTPTTAAIRQTISPTMLKSEAPKEAGSEVNVVDEVTVAEATAHSLNGKKQALDNDFTFDSSTKERTAITP</sequence>
<reference evidence="2 3" key="1">
    <citation type="submission" date="2014-11" db="EMBL/GenBank/DDBJ databases">
        <title>Genetic blueprint of the zoonotic pathogen Toxocara canis.</title>
        <authorList>
            <person name="Zhu X.-Q."/>
            <person name="Korhonen P.K."/>
            <person name="Cai H."/>
            <person name="Young N.D."/>
            <person name="Nejsum P."/>
            <person name="von Samson-Himmelstjerna G."/>
            <person name="Boag P.R."/>
            <person name="Tan P."/>
            <person name="Li Q."/>
            <person name="Min J."/>
            <person name="Yang Y."/>
            <person name="Wang X."/>
            <person name="Fang X."/>
            <person name="Hall R.S."/>
            <person name="Hofmann A."/>
            <person name="Sternberg P.W."/>
            <person name="Jex A.R."/>
            <person name="Gasser R.B."/>
        </authorList>
    </citation>
    <scope>NUCLEOTIDE SEQUENCE [LARGE SCALE GENOMIC DNA]</scope>
    <source>
        <strain evidence="2">PN_DK_2014</strain>
    </source>
</reference>
<feature type="signal peptide" evidence="1">
    <location>
        <begin position="1"/>
        <end position="20"/>
    </location>
</feature>
<feature type="chain" id="PRO_5002078318" evidence="1">
    <location>
        <begin position="21"/>
        <end position="102"/>
    </location>
</feature>
<gene>
    <name evidence="2" type="ORF">Tcan_05486</name>
</gene>
<accession>A0A0B2VIL2</accession>
<dbReference type="AlphaFoldDB" id="A0A0B2VIL2"/>